<keyword evidence="6" id="KW-1185">Reference proteome</keyword>
<dbReference type="SUPFAM" id="SSF110324">
    <property type="entry name" value="Ribosomal L27 protein-like"/>
    <property type="match status" value="1"/>
</dbReference>
<dbReference type="PANTHER" id="PTHR21321">
    <property type="entry name" value="PNAS-3 RELATED"/>
    <property type="match status" value="1"/>
</dbReference>
<gene>
    <name evidence="5" type="ORF">Ocin01_08739</name>
</gene>
<dbReference type="Pfam" id="PF21262">
    <property type="entry name" value="RRP40_S1"/>
    <property type="match status" value="1"/>
</dbReference>
<evidence type="ECO:0000256" key="3">
    <source>
        <dbReference type="ARBA" id="ARBA00022884"/>
    </source>
</evidence>
<dbReference type="InterPro" id="IPR012340">
    <property type="entry name" value="NA-bd_OB-fold"/>
</dbReference>
<evidence type="ECO:0000313" key="5">
    <source>
        <dbReference type="EMBL" id="ODM97947.1"/>
    </source>
</evidence>
<dbReference type="Pfam" id="PF15985">
    <property type="entry name" value="KH_6"/>
    <property type="match status" value="1"/>
</dbReference>
<evidence type="ECO:0000256" key="1">
    <source>
        <dbReference type="ARBA" id="ARBA00004123"/>
    </source>
</evidence>
<dbReference type="Gene3D" id="3.30.1370.10">
    <property type="entry name" value="K Homology domain, type 1"/>
    <property type="match status" value="1"/>
</dbReference>
<dbReference type="InterPro" id="IPR004088">
    <property type="entry name" value="KH_dom_type_1"/>
</dbReference>
<dbReference type="GO" id="GO:0034475">
    <property type="term" value="P:U4 snRNA 3'-end processing"/>
    <property type="evidence" value="ECO:0007669"/>
    <property type="project" value="TreeGrafter"/>
</dbReference>
<dbReference type="GO" id="GO:0003723">
    <property type="term" value="F:RNA binding"/>
    <property type="evidence" value="ECO:0007669"/>
    <property type="project" value="UniProtKB-KW"/>
</dbReference>
<comment type="subcellular location">
    <subcellularLocation>
        <location evidence="1">Nucleus</location>
    </subcellularLocation>
</comment>
<dbReference type="AlphaFoldDB" id="A0A1D2MY33"/>
<evidence type="ECO:0000259" key="4">
    <source>
        <dbReference type="Pfam" id="PF15985"/>
    </source>
</evidence>
<name>A0A1D2MY33_ORCCI</name>
<evidence type="ECO:0000256" key="2">
    <source>
        <dbReference type="ARBA" id="ARBA00022835"/>
    </source>
</evidence>
<reference evidence="5 6" key="1">
    <citation type="journal article" date="2016" name="Genome Biol. Evol.">
        <title>Gene Family Evolution Reflects Adaptation to Soil Environmental Stressors in the Genome of the Collembolan Orchesella cincta.</title>
        <authorList>
            <person name="Faddeeva-Vakhrusheva A."/>
            <person name="Derks M.F."/>
            <person name="Anvar S.Y."/>
            <person name="Agamennone V."/>
            <person name="Suring W."/>
            <person name="Smit S."/>
            <person name="van Straalen N.M."/>
            <person name="Roelofs D."/>
        </authorList>
    </citation>
    <scope>NUCLEOTIDE SEQUENCE [LARGE SCALE GENOMIC DNA]</scope>
    <source>
        <tissue evidence="5">Mixed pool</tissue>
    </source>
</reference>
<dbReference type="InterPro" id="IPR026699">
    <property type="entry name" value="Exosome_RNA_bind1/RRP40/RRP4"/>
</dbReference>
<protein>
    <submittedName>
        <fullName evidence="5">Exosome complex component RRP40</fullName>
    </submittedName>
</protein>
<dbReference type="SUPFAM" id="SSF50249">
    <property type="entry name" value="Nucleic acid-binding proteins"/>
    <property type="match status" value="1"/>
</dbReference>
<dbReference type="GO" id="GO:0010468">
    <property type="term" value="P:regulation of gene expression"/>
    <property type="evidence" value="ECO:0007669"/>
    <property type="project" value="UniProtKB-ARBA"/>
</dbReference>
<comment type="caution">
    <text evidence="5">The sequence shown here is derived from an EMBL/GenBank/DDBJ whole genome shotgun (WGS) entry which is preliminary data.</text>
</comment>
<evidence type="ECO:0000313" key="6">
    <source>
        <dbReference type="Proteomes" id="UP000094527"/>
    </source>
</evidence>
<dbReference type="Gene3D" id="2.40.50.100">
    <property type="match status" value="1"/>
</dbReference>
<dbReference type="OMA" id="IVPCETA"/>
<dbReference type="SUPFAM" id="SSF54791">
    <property type="entry name" value="Eukaryotic type KH-domain (KH-domain type I)"/>
    <property type="match status" value="1"/>
</dbReference>
<accession>A0A1D2MY33</accession>
<dbReference type="GO" id="GO:0000467">
    <property type="term" value="P:exonucleolytic trimming to generate mature 3'-end of 5.8S rRNA from tricistronic rRNA transcript (SSU-rRNA, 5.8S rRNA, LSU-rRNA)"/>
    <property type="evidence" value="ECO:0007669"/>
    <property type="project" value="TreeGrafter"/>
</dbReference>
<dbReference type="Gene3D" id="2.40.50.140">
    <property type="entry name" value="Nucleic acid-binding proteins"/>
    <property type="match status" value="1"/>
</dbReference>
<dbReference type="OrthoDB" id="340500at2759"/>
<sequence length="260" mass="28478">MEESGSSSIGMKRTNLDLNDELGKLVMPGDEFCIPDDSSKVILGPGLRSVIDKPSGELKTIVGCKAGLLRKAKPNTFFLEMKTRSYQSFKKDDVLGIIKQKSKGEHYSIDVACRELRAQLSKNAFEGATKRYRPDLQVGDCIYGKVMDFPKDYPLELTCVQPSGKACGLGSLNGGHIFHVPVHFVRALRTANPKDNLLQKIGKIVPCETAVGANGLVWIKASNAVLTILVSQLLQTLSKANPEEYGTYLNKFNSTVRTVV</sequence>
<dbReference type="GO" id="GO:0071035">
    <property type="term" value="P:nuclear polyadenylation-dependent rRNA catabolic process"/>
    <property type="evidence" value="ECO:0007669"/>
    <property type="project" value="TreeGrafter"/>
</dbReference>
<keyword evidence="3" id="KW-0694">RNA-binding</keyword>
<feature type="domain" description="K Homology" evidence="4">
    <location>
        <begin position="175"/>
        <end position="224"/>
    </location>
</feature>
<dbReference type="GO" id="GO:0071034">
    <property type="term" value="P:CUT catabolic process"/>
    <property type="evidence" value="ECO:0007669"/>
    <property type="project" value="TreeGrafter"/>
</dbReference>
<keyword evidence="2" id="KW-0271">Exosome</keyword>
<dbReference type="GO" id="GO:0000177">
    <property type="term" value="C:cytoplasmic exosome (RNase complex)"/>
    <property type="evidence" value="ECO:0007669"/>
    <property type="project" value="TreeGrafter"/>
</dbReference>
<dbReference type="InterPro" id="IPR036612">
    <property type="entry name" value="KH_dom_type_1_sf"/>
</dbReference>
<dbReference type="EMBL" id="LJIJ01000394">
    <property type="protein sequence ID" value="ODM97947.1"/>
    <property type="molecule type" value="Genomic_DNA"/>
</dbReference>
<dbReference type="GO" id="GO:0071038">
    <property type="term" value="P:TRAMP-dependent tRNA surveillance pathway"/>
    <property type="evidence" value="ECO:0007669"/>
    <property type="project" value="TreeGrafter"/>
</dbReference>
<dbReference type="GO" id="GO:0071051">
    <property type="term" value="P:poly(A)-dependent snoRNA 3'-end processing"/>
    <property type="evidence" value="ECO:0007669"/>
    <property type="project" value="TreeGrafter"/>
</dbReference>
<dbReference type="Proteomes" id="UP000094527">
    <property type="component" value="Unassembled WGS sequence"/>
</dbReference>
<dbReference type="GO" id="GO:0000176">
    <property type="term" value="C:nuclear exosome (RNase complex)"/>
    <property type="evidence" value="ECO:0007669"/>
    <property type="project" value="TreeGrafter"/>
</dbReference>
<dbReference type="PANTHER" id="PTHR21321:SF1">
    <property type="entry name" value="EXOSOME COMPLEX COMPONENT RRP40"/>
    <property type="match status" value="1"/>
</dbReference>
<organism evidence="5 6">
    <name type="scientific">Orchesella cincta</name>
    <name type="common">Springtail</name>
    <name type="synonym">Podura cincta</name>
    <dbReference type="NCBI Taxonomy" id="48709"/>
    <lineage>
        <taxon>Eukaryota</taxon>
        <taxon>Metazoa</taxon>
        <taxon>Ecdysozoa</taxon>
        <taxon>Arthropoda</taxon>
        <taxon>Hexapoda</taxon>
        <taxon>Collembola</taxon>
        <taxon>Entomobryomorpha</taxon>
        <taxon>Entomobryoidea</taxon>
        <taxon>Orchesellidae</taxon>
        <taxon>Orchesellinae</taxon>
        <taxon>Orchesella</taxon>
    </lineage>
</organism>
<proteinExistence type="predicted"/>